<evidence type="ECO:0000256" key="3">
    <source>
        <dbReference type="ARBA" id="ARBA00023004"/>
    </source>
</evidence>
<feature type="signal peptide" evidence="5">
    <location>
        <begin position="1"/>
        <end position="20"/>
    </location>
</feature>
<evidence type="ECO:0000256" key="5">
    <source>
        <dbReference type="SAM" id="SignalP"/>
    </source>
</evidence>
<sequence>MKITVPAICLGLSLPVSAIAAGNSAGQACAGCHGASVIAKAAIKSPDRDKQHKPLFATVINAKNTNKVSSETAVTMQVKSIRLSNAELADMAAHPAFTK</sequence>
<comment type="caution">
    <text evidence="8">The sequence shown here is derived from an EMBL/GenBank/DDBJ whole genome shotgun (WGS) entry which is preliminary data.</text>
</comment>
<dbReference type="GO" id="GO:0009055">
    <property type="term" value="F:electron transfer activity"/>
    <property type="evidence" value="ECO:0007669"/>
    <property type="project" value="InterPro"/>
</dbReference>
<gene>
    <name evidence="8" type="ORF">A8L45_12530</name>
</gene>
<evidence type="ECO:0000259" key="7">
    <source>
        <dbReference type="PROSITE" id="PS51360"/>
    </source>
</evidence>
<dbReference type="SUPFAM" id="SSF46626">
    <property type="entry name" value="Cytochrome c"/>
    <property type="match status" value="1"/>
</dbReference>
<keyword evidence="9" id="KW-1185">Reference proteome</keyword>
<organism evidence="8 9">
    <name type="scientific">Veronia pacifica</name>
    <dbReference type="NCBI Taxonomy" id="1080227"/>
    <lineage>
        <taxon>Bacteria</taxon>
        <taxon>Pseudomonadati</taxon>
        <taxon>Pseudomonadota</taxon>
        <taxon>Gammaproteobacteria</taxon>
        <taxon>Vibrionales</taxon>
        <taxon>Vibrionaceae</taxon>
        <taxon>Veronia</taxon>
    </lineage>
</organism>
<evidence type="ECO:0000259" key="6">
    <source>
        <dbReference type="PROSITE" id="PS51007"/>
    </source>
</evidence>
<dbReference type="GO" id="GO:0003677">
    <property type="term" value="F:DNA binding"/>
    <property type="evidence" value="ECO:0007669"/>
    <property type="project" value="InterPro"/>
</dbReference>
<dbReference type="Pfam" id="PF00034">
    <property type="entry name" value="Cytochrom_C"/>
    <property type="match status" value="1"/>
</dbReference>
<evidence type="ECO:0000256" key="2">
    <source>
        <dbReference type="ARBA" id="ARBA00022723"/>
    </source>
</evidence>
<dbReference type="GO" id="GO:0020037">
    <property type="term" value="F:heme binding"/>
    <property type="evidence" value="ECO:0007669"/>
    <property type="project" value="InterPro"/>
</dbReference>
<evidence type="ECO:0000313" key="9">
    <source>
        <dbReference type="Proteomes" id="UP000094936"/>
    </source>
</evidence>
<dbReference type="EMBL" id="LYBM01000021">
    <property type="protein sequence ID" value="ODA32954.1"/>
    <property type="molecule type" value="Genomic_DNA"/>
</dbReference>
<dbReference type="Gene3D" id="1.10.760.10">
    <property type="entry name" value="Cytochrome c-like domain"/>
    <property type="match status" value="1"/>
</dbReference>
<keyword evidence="3 4" id="KW-0408">Iron</keyword>
<dbReference type="PROSITE" id="PS51360">
    <property type="entry name" value="PLUS3"/>
    <property type="match status" value="1"/>
</dbReference>
<keyword evidence="1 4" id="KW-0349">Heme</keyword>
<feature type="chain" id="PRO_5008673119" description="Cytochrome c domain-containing protein" evidence="5">
    <location>
        <begin position="21"/>
        <end position="99"/>
    </location>
</feature>
<reference evidence="8 9" key="1">
    <citation type="submission" date="2016-05" db="EMBL/GenBank/DDBJ databases">
        <title>Genomic Taxonomy of the Vibrionaceae.</title>
        <authorList>
            <person name="Gomez-Gil B."/>
            <person name="Enciso-Ibarra J."/>
        </authorList>
    </citation>
    <scope>NUCLEOTIDE SEQUENCE [LARGE SCALE GENOMIC DNA]</scope>
    <source>
        <strain evidence="8 9">CAIM 1920</strain>
    </source>
</reference>
<evidence type="ECO:0000256" key="1">
    <source>
        <dbReference type="ARBA" id="ARBA00022617"/>
    </source>
</evidence>
<name>A0A1C3EI87_9GAMM</name>
<dbReference type="InterPro" id="IPR004343">
    <property type="entry name" value="Plus-3_dom"/>
</dbReference>
<dbReference type="STRING" id="1080227.A8L45_12530"/>
<evidence type="ECO:0000313" key="8">
    <source>
        <dbReference type="EMBL" id="ODA32954.1"/>
    </source>
</evidence>
<evidence type="ECO:0000256" key="4">
    <source>
        <dbReference type="PROSITE-ProRule" id="PRU00433"/>
    </source>
</evidence>
<accession>A0A1C3EI87</accession>
<proteinExistence type="predicted"/>
<protein>
    <recommendedName>
        <fullName evidence="10">Cytochrome c domain-containing protein</fullName>
    </recommendedName>
</protein>
<feature type="domain" description="Cytochrome c" evidence="6">
    <location>
        <begin position="17"/>
        <end position="99"/>
    </location>
</feature>
<feature type="domain" description="Plus3" evidence="7">
    <location>
        <begin position="72"/>
        <end position="99"/>
    </location>
</feature>
<keyword evidence="2 4" id="KW-0479">Metal-binding</keyword>
<dbReference type="InterPro" id="IPR009056">
    <property type="entry name" value="Cyt_c-like_dom"/>
</dbReference>
<evidence type="ECO:0008006" key="10">
    <source>
        <dbReference type="Google" id="ProtNLM"/>
    </source>
</evidence>
<dbReference type="PROSITE" id="PS51007">
    <property type="entry name" value="CYTC"/>
    <property type="match status" value="1"/>
</dbReference>
<keyword evidence="5" id="KW-0732">Signal</keyword>
<dbReference type="InterPro" id="IPR036909">
    <property type="entry name" value="Cyt_c-like_dom_sf"/>
</dbReference>
<dbReference type="GO" id="GO:0046872">
    <property type="term" value="F:metal ion binding"/>
    <property type="evidence" value="ECO:0007669"/>
    <property type="project" value="UniProtKB-KW"/>
</dbReference>
<dbReference type="Proteomes" id="UP000094936">
    <property type="component" value="Unassembled WGS sequence"/>
</dbReference>
<dbReference type="AlphaFoldDB" id="A0A1C3EI87"/>
<dbReference type="RefSeq" id="WP_068902761.1">
    <property type="nucleotide sequence ID" value="NZ_JBHUIF010000024.1"/>
</dbReference>
<dbReference type="PROSITE" id="PS51257">
    <property type="entry name" value="PROKAR_LIPOPROTEIN"/>
    <property type="match status" value="1"/>
</dbReference>